<dbReference type="AlphaFoldDB" id="A0A6M0SD83"/>
<sequence length="116" mass="13598">MKYIDIERLHDLALNGKHYRGQGSTTLSCDSCVNQVLLNQVSNIFCKIKSYGDLRHILPLLLEMLDQENLKYTVRKSHFEIIFDGNYPRIVFFLGNSWGDQKIRGLKWVIVDFIDY</sequence>
<gene>
    <name evidence="1" type="ORF">D0962_23225</name>
</gene>
<accession>A0A6M0SD83</accession>
<reference evidence="1 2" key="1">
    <citation type="journal article" date="2020" name="Microb. Ecol.">
        <title>Ecogenomics of the Marine Benthic Filamentous Cyanobacterium Adonisia.</title>
        <authorList>
            <person name="Walter J.M."/>
            <person name="Coutinho F.H."/>
            <person name="Leomil L."/>
            <person name="Hargreaves P.I."/>
            <person name="Campeao M.E."/>
            <person name="Vieira V.V."/>
            <person name="Silva B.S."/>
            <person name="Fistarol G.O."/>
            <person name="Salomon P.S."/>
            <person name="Sawabe T."/>
            <person name="Mino S."/>
            <person name="Hosokawa M."/>
            <person name="Miyashita H."/>
            <person name="Maruyama F."/>
            <person name="van Verk M.C."/>
            <person name="Dutilh B.E."/>
            <person name="Thompson C.C."/>
            <person name="Thompson F.L."/>
        </authorList>
    </citation>
    <scope>NUCLEOTIDE SEQUENCE [LARGE SCALE GENOMIC DNA]</scope>
    <source>
        <strain evidence="1 2">CCMR0082</strain>
    </source>
</reference>
<protein>
    <submittedName>
        <fullName evidence="1">Uncharacterized protein</fullName>
    </submittedName>
</protein>
<comment type="caution">
    <text evidence="1">The sequence shown here is derived from an EMBL/GenBank/DDBJ whole genome shotgun (WGS) entry which is preliminary data.</text>
</comment>
<proteinExistence type="predicted"/>
<evidence type="ECO:0000313" key="2">
    <source>
        <dbReference type="Proteomes" id="UP000473574"/>
    </source>
</evidence>
<organism evidence="1 2">
    <name type="scientific">Adonisia turfae CCMR0082</name>
    <dbReference type="NCBI Taxonomy" id="2304604"/>
    <lineage>
        <taxon>Bacteria</taxon>
        <taxon>Bacillati</taxon>
        <taxon>Cyanobacteriota</taxon>
        <taxon>Adonisia</taxon>
        <taxon>Adonisia turfae</taxon>
    </lineage>
</organism>
<name>A0A6M0SD83_9CYAN</name>
<dbReference type="Proteomes" id="UP000473574">
    <property type="component" value="Unassembled WGS sequence"/>
</dbReference>
<dbReference type="EMBL" id="QZCE01000002">
    <property type="protein sequence ID" value="NEZ65632.1"/>
    <property type="molecule type" value="Genomic_DNA"/>
</dbReference>
<evidence type="ECO:0000313" key="1">
    <source>
        <dbReference type="EMBL" id="NEZ65632.1"/>
    </source>
</evidence>
<dbReference type="RefSeq" id="WP_163666873.1">
    <property type="nucleotide sequence ID" value="NZ_QZCE01000002.1"/>
</dbReference>